<keyword evidence="3" id="KW-0813">Transport</keyword>
<keyword evidence="7 8" id="KW-0472">Membrane</keyword>
<evidence type="ECO:0000256" key="8">
    <source>
        <dbReference type="SAM" id="Phobius"/>
    </source>
</evidence>
<dbReference type="PANTHER" id="PTHR36838">
    <property type="entry name" value="AUXIN EFFLUX CARRIER FAMILY PROTEIN"/>
    <property type="match status" value="1"/>
</dbReference>
<feature type="transmembrane region" description="Helical" evidence="8">
    <location>
        <begin position="176"/>
        <end position="198"/>
    </location>
</feature>
<dbReference type="Proteomes" id="UP001306592">
    <property type="component" value="Unassembled WGS sequence"/>
</dbReference>
<gene>
    <name evidence="9" type="ORF">V8N49_10500</name>
</gene>
<evidence type="ECO:0000256" key="3">
    <source>
        <dbReference type="ARBA" id="ARBA00022448"/>
    </source>
</evidence>
<keyword evidence="5 8" id="KW-0812">Transmembrane</keyword>
<dbReference type="Pfam" id="PF03547">
    <property type="entry name" value="Mem_trans"/>
    <property type="match status" value="2"/>
</dbReference>
<sequence>MPLIATLLHQMLIAMPLFVLIALGWLLVRWRHWPESITEAINRLVFRVALPAMLFRLMCDFIKGPPVDGRLLIAFFGGCLLVFALGRVVASRLFKLDGIAGSVFALGGIFSNNVLLGLPIARVMLGDAAIPSVALVLVFNGLILWTLATVSVEWFKHGALNLKGFGNTAKSVLKNPLIIGILSGTAFSLSGLPLPQMVDQPVTMLGQIAVPLALVALGMSLAGYRIKEGLAISYALSTIKLIVQPLVVWGLAWAIGLPPLESKVVVLLASMSVGVNVYLMSQQFNALTGPAATSMLLTTLFSALTTPLFMLLMELAYHGKA</sequence>
<feature type="transmembrane region" description="Helical" evidence="8">
    <location>
        <begin position="231"/>
        <end position="256"/>
    </location>
</feature>
<feature type="transmembrane region" description="Helical" evidence="8">
    <location>
        <begin position="291"/>
        <end position="313"/>
    </location>
</feature>
<evidence type="ECO:0000313" key="10">
    <source>
        <dbReference type="Proteomes" id="UP001306592"/>
    </source>
</evidence>
<proteinExistence type="inferred from homology"/>
<feature type="transmembrane region" description="Helical" evidence="8">
    <location>
        <begin position="70"/>
        <end position="90"/>
    </location>
</feature>
<evidence type="ECO:0000256" key="1">
    <source>
        <dbReference type="ARBA" id="ARBA00004651"/>
    </source>
</evidence>
<dbReference type="RefSeq" id="WP_336203049.1">
    <property type="nucleotide sequence ID" value="NZ_JBANEI010000005.1"/>
</dbReference>
<evidence type="ECO:0000256" key="7">
    <source>
        <dbReference type="ARBA" id="ARBA00023136"/>
    </source>
</evidence>
<organism evidence="9 10">
    <name type="scientific">Erwinia aphidicola</name>
    <dbReference type="NCBI Taxonomy" id="68334"/>
    <lineage>
        <taxon>Bacteria</taxon>
        <taxon>Pseudomonadati</taxon>
        <taxon>Pseudomonadota</taxon>
        <taxon>Gammaproteobacteria</taxon>
        <taxon>Enterobacterales</taxon>
        <taxon>Erwiniaceae</taxon>
        <taxon>Erwinia</taxon>
    </lineage>
</organism>
<dbReference type="InterPro" id="IPR004776">
    <property type="entry name" value="Mem_transp_PIN-like"/>
</dbReference>
<keyword evidence="4" id="KW-1003">Cell membrane</keyword>
<evidence type="ECO:0000256" key="5">
    <source>
        <dbReference type="ARBA" id="ARBA00022692"/>
    </source>
</evidence>
<name>A0ABU8DGP4_ERWAP</name>
<keyword evidence="10" id="KW-1185">Reference proteome</keyword>
<evidence type="ECO:0000313" key="9">
    <source>
        <dbReference type="EMBL" id="MEI2682088.1"/>
    </source>
</evidence>
<keyword evidence="6 8" id="KW-1133">Transmembrane helix</keyword>
<evidence type="ECO:0000256" key="2">
    <source>
        <dbReference type="ARBA" id="ARBA00010145"/>
    </source>
</evidence>
<protein>
    <submittedName>
        <fullName evidence="9">AEC family transporter</fullName>
    </submittedName>
</protein>
<feature type="transmembrane region" description="Helical" evidence="8">
    <location>
        <begin position="6"/>
        <end position="28"/>
    </location>
</feature>
<reference evidence="9 10" key="1">
    <citation type="submission" date="2024-02" db="EMBL/GenBank/DDBJ databases">
        <title>First report Erwinia aphidicola in onion in Chile.</title>
        <authorList>
            <person name="Valenzuela M."/>
            <person name="Pena M."/>
            <person name="Dutta B."/>
        </authorList>
    </citation>
    <scope>NUCLEOTIDE SEQUENCE [LARGE SCALE GENOMIC DNA]</scope>
    <source>
        <strain evidence="9 10">QCJ3A</strain>
    </source>
</reference>
<dbReference type="EMBL" id="JBANEI010000005">
    <property type="protein sequence ID" value="MEI2682088.1"/>
    <property type="molecule type" value="Genomic_DNA"/>
</dbReference>
<comment type="similarity">
    <text evidence="2">Belongs to the auxin efflux carrier (TC 2.A.69) family.</text>
</comment>
<evidence type="ECO:0000256" key="4">
    <source>
        <dbReference type="ARBA" id="ARBA00022475"/>
    </source>
</evidence>
<dbReference type="Gene3D" id="1.20.1530.20">
    <property type="match status" value="1"/>
</dbReference>
<feature type="transmembrane region" description="Helical" evidence="8">
    <location>
        <begin position="40"/>
        <end position="58"/>
    </location>
</feature>
<comment type="caution">
    <text evidence="9">The sequence shown here is derived from an EMBL/GenBank/DDBJ whole genome shotgun (WGS) entry which is preliminary data.</text>
</comment>
<dbReference type="InterPro" id="IPR038770">
    <property type="entry name" value="Na+/solute_symporter_sf"/>
</dbReference>
<evidence type="ECO:0000256" key="6">
    <source>
        <dbReference type="ARBA" id="ARBA00022989"/>
    </source>
</evidence>
<dbReference type="PANTHER" id="PTHR36838:SF3">
    <property type="entry name" value="TRANSPORTER AUXIN EFFLUX CARRIER EC FAMILY"/>
    <property type="match status" value="1"/>
</dbReference>
<feature type="transmembrane region" description="Helical" evidence="8">
    <location>
        <begin position="262"/>
        <end position="279"/>
    </location>
</feature>
<accession>A0ABU8DGP4</accession>
<comment type="subcellular location">
    <subcellularLocation>
        <location evidence="1">Cell membrane</location>
        <topology evidence="1">Multi-pass membrane protein</topology>
    </subcellularLocation>
</comment>
<feature type="transmembrane region" description="Helical" evidence="8">
    <location>
        <begin position="133"/>
        <end position="155"/>
    </location>
</feature>
<feature type="transmembrane region" description="Helical" evidence="8">
    <location>
        <begin position="102"/>
        <end position="121"/>
    </location>
</feature>
<feature type="transmembrane region" description="Helical" evidence="8">
    <location>
        <begin position="204"/>
        <end position="224"/>
    </location>
</feature>